<dbReference type="SUPFAM" id="SSF103506">
    <property type="entry name" value="Mitochondrial carrier"/>
    <property type="match status" value="1"/>
</dbReference>
<dbReference type="GeneID" id="36288850"/>
<feature type="region of interest" description="Disordered" evidence="11">
    <location>
        <begin position="266"/>
        <end position="305"/>
    </location>
</feature>
<reference evidence="12" key="1">
    <citation type="submission" date="2016-03" db="EMBL/GenBank/DDBJ databases">
        <title>Updated assembly of Pseudogymnoascus destructans, the fungus causing white-nose syndrome of bats.</title>
        <authorList>
            <person name="Palmer J.M."/>
            <person name="Drees K.P."/>
            <person name="Foster J.T."/>
            <person name="Lindner D.L."/>
        </authorList>
    </citation>
    <scope>NUCLEOTIDE SEQUENCE [LARGE SCALE GENOMIC DNA]</scope>
    <source>
        <strain evidence="12">20631-21</strain>
    </source>
</reference>
<feature type="repeat" description="Solcar" evidence="9">
    <location>
        <begin position="41"/>
        <end position="135"/>
    </location>
</feature>
<evidence type="ECO:0008006" key="13">
    <source>
        <dbReference type="Google" id="ProtNLM"/>
    </source>
</evidence>
<comment type="subcellular location">
    <subcellularLocation>
        <location evidence="1">Membrane</location>
        <topology evidence="1">Multi-pass membrane protein</topology>
    </subcellularLocation>
</comment>
<dbReference type="Pfam" id="PF00153">
    <property type="entry name" value="Mito_carr"/>
    <property type="match status" value="3"/>
</dbReference>
<evidence type="ECO:0000256" key="1">
    <source>
        <dbReference type="ARBA" id="ARBA00004141"/>
    </source>
</evidence>
<comment type="similarity">
    <text evidence="2 10">Belongs to the mitochondrial carrier (TC 2.A.29) family.</text>
</comment>
<evidence type="ECO:0000256" key="9">
    <source>
        <dbReference type="PROSITE-ProRule" id="PRU00282"/>
    </source>
</evidence>
<dbReference type="PROSITE" id="PS50920">
    <property type="entry name" value="SOLCAR"/>
    <property type="match status" value="3"/>
</dbReference>
<dbReference type="VEuPathDB" id="FungiDB:GMDG_07375"/>
<evidence type="ECO:0000256" key="5">
    <source>
        <dbReference type="ARBA" id="ARBA00022737"/>
    </source>
</evidence>
<keyword evidence="7" id="KW-1133">Transmembrane helix</keyword>
<evidence type="ECO:0000256" key="2">
    <source>
        <dbReference type="ARBA" id="ARBA00006375"/>
    </source>
</evidence>
<dbReference type="PANTHER" id="PTHR45939">
    <property type="entry name" value="PEROXISOMAL MEMBRANE PROTEIN PMP34-RELATED"/>
    <property type="match status" value="1"/>
</dbReference>
<dbReference type="RefSeq" id="XP_024322455.1">
    <property type="nucleotide sequence ID" value="XM_024469400.1"/>
</dbReference>
<dbReference type="InterPro" id="IPR018108">
    <property type="entry name" value="MCP_transmembrane"/>
</dbReference>
<keyword evidence="6" id="KW-0999">Mitochondrion inner membrane</keyword>
<keyword evidence="8 9" id="KW-0472">Membrane</keyword>
<feature type="repeat" description="Solcar" evidence="9">
    <location>
        <begin position="236"/>
        <end position="358"/>
    </location>
</feature>
<evidence type="ECO:0000256" key="6">
    <source>
        <dbReference type="ARBA" id="ARBA00022792"/>
    </source>
</evidence>
<evidence type="ECO:0000256" key="4">
    <source>
        <dbReference type="ARBA" id="ARBA00022692"/>
    </source>
</evidence>
<evidence type="ECO:0000256" key="3">
    <source>
        <dbReference type="ARBA" id="ARBA00022448"/>
    </source>
</evidence>
<protein>
    <recommendedName>
        <fullName evidence="13">ADP/ATP carrier protein</fullName>
    </recommendedName>
</protein>
<dbReference type="EMBL" id="KV441401">
    <property type="protein sequence ID" value="OAF57164.1"/>
    <property type="molecule type" value="Genomic_DNA"/>
</dbReference>
<feature type="compositionally biased region" description="Basic and acidic residues" evidence="11">
    <location>
        <begin position="467"/>
        <end position="509"/>
    </location>
</feature>
<accession>A0A177A807</accession>
<dbReference type="Proteomes" id="UP000077154">
    <property type="component" value="Unassembled WGS sequence"/>
</dbReference>
<evidence type="ECO:0000256" key="8">
    <source>
        <dbReference type="ARBA" id="ARBA00023136"/>
    </source>
</evidence>
<evidence type="ECO:0000256" key="10">
    <source>
        <dbReference type="RuleBase" id="RU000488"/>
    </source>
</evidence>
<dbReference type="Gene3D" id="1.50.40.10">
    <property type="entry name" value="Mitochondrial carrier domain"/>
    <property type="match status" value="1"/>
</dbReference>
<evidence type="ECO:0000256" key="7">
    <source>
        <dbReference type="ARBA" id="ARBA00022989"/>
    </source>
</evidence>
<dbReference type="eggNOG" id="KOG0769">
    <property type="taxonomic scope" value="Eukaryota"/>
</dbReference>
<dbReference type="AlphaFoldDB" id="A0A177A807"/>
<dbReference type="GO" id="GO:0016020">
    <property type="term" value="C:membrane"/>
    <property type="evidence" value="ECO:0007669"/>
    <property type="project" value="UniProtKB-SubCell"/>
</dbReference>
<feature type="compositionally biased region" description="Basic and acidic residues" evidence="11">
    <location>
        <begin position="277"/>
        <end position="291"/>
    </location>
</feature>
<keyword evidence="6" id="KW-0496">Mitochondrion</keyword>
<dbReference type="InterPro" id="IPR052217">
    <property type="entry name" value="Mito/Peroxisomal_Carrier"/>
</dbReference>
<gene>
    <name evidence="12" type="ORF">VC83_05786</name>
</gene>
<name>A0A177A807_9PEZI</name>
<dbReference type="GO" id="GO:0015217">
    <property type="term" value="F:ADP transmembrane transporter activity"/>
    <property type="evidence" value="ECO:0007669"/>
    <property type="project" value="TreeGrafter"/>
</dbReference>
<feature type="repeat" description="Solcar" evidence="9">
    <location>
        <begin position="145"/>
        <end position="227"/>
    </location>
</feature>
<dbReference type="InterPro" id="IPR023395">
    <property type="entry name" value="MCP_dom_sf"/>
</dbReference>
<organism evidence="12">
    <name type="scientific">Pseudogymnoascus destructans</name>
    <dbReference type="NCBI Taxonomy" id="655981"/>
    <lineage>
        <taxon>Eukaryota</taxon>
        <taxon>Fungi</taxon>
        <taxon>Dikarya</taxon>
        <taxon>Ascomycota</taxon>
        <taxon>Pezizomycotina</taxon>
        <taxon>Leotiomycetes</taxon>
        <taxon>Thelebolales</taxon>
        <taxon>Thelebolaceae</taxon>
        <taxon>Pseudogymnoascus</taxon>
    </lineage>
</organism>
<evidence type="ECO:0000313" key="12">
    <source>
        <dbReference type="EMBL" id="OAF57164.1"/>
    </source>
</evidence>
<dbReference type="PANTHER" id="PTHR45939:SF2">
    <property type="entry name" value="CARRIER PROTEIN, PUTATIVE (AFU_ORTHOLOGUE AFUA_2G13870)-RELATED"/>
    <property type="match status" value="1"/>
</dbReference>
<evidence type="ECO:0000256" key="11">
    <source>
        <dbReference type="SAM" id="MobiDB-lite"/>
    </source>
</evidence>
<keyword evidence="3 10" id="KW-0813">Transport</keyword>
<feature type="region of interest" description="Disordered" evidence="11">
    <location>
        <begin position="465"/>
        <end position="509"/>
    </location>
</feature>
<dbReference type="OrthoDB" id="18574at2759"/>
<proteinExistence type="inferred from homology"/>
<sequence>MAHIYNSQLDAYSIYHIEKEDPNSLFHQQHHHHHGSPSNALPALGHAISGSTGTAISNLVTYPLDLIIKRLQVQRIQQSTDSSSEDTYDGILDAAEKIYARDGFAGFFAGAIPDTAKSIADSFLFFLFYNYIRSHRLDAHRSHKLSTLDELAVGVAAGALSKLFTTPLSNIATRAQTSRSATSVQDIADRILKEKGIQGFWGGYSASLVLTLNPSLTFFFFESLKRLLPRSNRDDPGARLTFLPAALSKAAASSITYPFSLAKSRSQVSPAPAGNKSRVELKEEAKSDLHNATHSTKAAKAGRKDHKRAAGSTVFSTVARIYRDEGLEALYVGLGGEVLKGFFSHGITMLVKEQVHGWVIKLYFALMSAYRKVGLGEVKKTDAYERAAEQAKKLAKKKDAYQRAAEKVRGSKTVRETAQPLLDGAVGVGVGVGVGKKVGVGVGKKVEGAKSVVAAKAHSVLDQAVRGTKEQVSGERVGSERVGSERVGRRAFRQDVDSKAAVESEKTRR</sequence>
<keyword evidence="4 9" id="KW-0812">Transmembrane</keyword>
<keyword evidence="5" id="KW-0677">Repeat</keyword>